<dbReference type="GO" id="GO:0004674">
    <property type="term" value="F:protein serine/threonine kinase activity"/>
    <property type="evidence" value="ECO:0007669"/>
    <property type="project" value="UniProtKB-KW"/>
</dbReference>
<keyword evidence="6 14" id="KW-0547">Nucleotide-binding</keyword>
<keyword evidence="3" id="KW-0963">Cytoplasm</keyword>
<feature type="compositionally biased region" description="Low complexity" evidence="15">
    <location>
        <begin position="372"/>
        <end position="391"/>
    </location>
</feature>
<dbReference type="GO" id="GO:0005737">
    <property type="term" value="C:cytoplasm"/>
    <property type="evidence" value="ECO:0007669"/>
    <property type="project" value="TreeGrafter"/>
</dbReference>
<dbReference type="InterPro" id="IPR000225">
    <property type="entry name" value="Armadillo"/>
</dbReference>
<dbReference type="SUPFAM" id="SSF56112">
    <property type="entry name" value="Protein kinase-like (PK-like)"/>
    <property type="match status" value="1"/>
</dbReference>
<dbReference type="InterPro" id="IPR011009">
    <property type="entry name" value="Kinase-like_dom_sf"/>
</dbReference>
<evidence type="ECO:0000256" key="15">
    <source>
        <dbReference type="SAM" id="MobiDB-lite"/>
    </source>
</evidence>
<evidence type="ECO:0000256" key="11">
    <source>
        <dbReference type="ARBA" id="ARBA00048679"/>
    </source>
</evidence>
<dbReference type="SMART" id="SM00220">
    <property type="entry name" value="S_TKc"/>
    <property type="match status" value="1"/>
</dbReference>
<evidence type="ECO:0000256" key="8">
    <source>
        <dbReference type="ARBA" id="ARBA00022840"/>
    </source>
</evidence>
<dbReference type="Pfam" id="PF00069">
    <property type="entry name" value="Pkinase"/>
    <property type="match status" value="1"/>
</dbReference>
<dbReference type="Pfam" id="PF00514">
    <property type="entry name" value="Arm"/>
    <property type="match status" value="1"/>
</dbReference>
<comment type="subcellular location">
    <subcellularLocation>
        <location evidence="1">Cytoplasm</location>
        <location evidence="1">Cytoskeleton</location>
    </subcellularLocation>
</comment>
<keyword evidence="7" id="KW-0418">Kinase</keyword>
<evidence type="ECO:0000256" key="4">
    <source>
        <dbReference type="ARBA" id="ARBA00022527"/>
    </source>
</evidence>
<dbReference type="EMBL" id="GBEZ01005829">
    <property type="protein sequence ID" value="JAC79523.1"/>
    <property type="molecule type" value="Transcribed_RNA"/>
</dbReference>
<feature type="binding site" evidence="14">
    <location>
        <position position="37"/>
    </location>
    <ligand>
        <name>ATP</name>
        <dbReference type="ChEBI" id="CHEBI:30616"/>
    </ligand>
</feature>
<keyword evidence="5" id="KW-0808">Transferase</keyword>
<organism evidence="17">
    <name type="scientific">Tetraselmis sp. GSL018</name>
    <dbReference type="NCBI Taxonomy" id="582737"/>
    <lineage>
        <taxon>Eukaryota</taxon>
        <taxon>Viridiplantae</taxon>
        <taxon>Chlorophyta</taxon>
        <taxon>core chlorophytes</taxon>
        <taxon>Chlorodendrophyceae</taxon>
        <taxon>Chlorodendrales</taxon>
        <taxon>Chlorodendraceae</taxon>
        <taxon>Tetraselmis</taxon>
    </lineage>
</organism>
<proteinExistence type="predicted"/>
<evidence type="ECO:0000256" key="6">
    <source>
        <dbReference type="ARBA" id="ARBA00022741"/>
    </source>
</evidence>
<dbReference type="InterPro" id="IPR000719">
    <property type="entry name" value="Prot_kinase_dom"/>
</dbReference>
<gene>
    <name evidence="17" type="primary">FU</name>
    <name evidence="17" type="ORF">TSPGSL018_12506</name>
</gene>
<dbReference type="Gene3D" id="1.25.10.10">
    <property type="entry name" value="Leucine-rich Repeat Variant"/>
    <property type="match status" value="1"/>
</dbReference>
<dbReference type="PROSITE" id="PS50176">
    <property type="entry name" value="ARM_REPEAT"/>
    <property type="match status" value="1"/>
</dbReference>
<dbReference type="PROSITE" id="PS00108">
    <property type="entry name" value="PROTEIN_KINASE_ST"/>
    <property type="match status" value="1"/>
</dbReference>
<evidence type="ECO:0000256" key="12">
    <source>
        <dbReference type="ARBA" id="ARBA00075375"/>
    </source>
</evidence>
<dbReference type="FunFam" id="1.10.510.10:FF:000292">
    <property type="entry name" value="Serine/threonine-protein kinase 36"/>
    <property type="match status" value="1"/>
</dbReference>
<dbReference type="EC" id="2.7.11.1" evidence="2"/>
<keyword evidence="8 14" id="KW-0067">ATP-binding</keyword>
<accession>A0A061S5J0</accession>
<keyword evidence="9" id="KW-0206">Cytoskeleton</keyword>
<evidence type="ECO:0000256" key="7">
    <source>
        <dbReference type="ARBA" id="ARBA00022777"/>
    </source>
</evidence>
<dbReference type="GO" id="GO:0005524">
    <property type="term" value="F:ATP binding"/>
    <property type="evidence" value="ECO:0007669"/>
    <property type="project" value="UniProtKB-UniRule"/>
</dbReference>
<evidence type="ECO:0000256" key="9">
    <source>
        <dbReference type="ARBA" id="ARBA00023212"/>
    </source>
</evidence>
<keyword evidence="4" id="KW-0723">Serine/threonine-protein kinase</keyword>
<dbReference type="SUPFAM" id="SSF48371">
    <property type="entry name" value="ARM repeat"/>
    <property type="match status" value="1"/>
</dbReference>
<dbReference type="Gene3D" id="1.10.510.10">
    <property type="entry name" value="Transferase(Phosphotransferase) domain 1"/>
    <property type="match status" value="1"/>
</dbReference>
<name>A0A061S5J0_9CHLO</name>
<evidence type="ECO:0000259" key="16">
    <source>
        <dbReference type="PROSITE" id="PS50011"/>
    </source>
</evidence>
<dbReference type="PROSITE" id="PS00107">
    <property type="entry name" value="PROTEIN_KINASE_ATP"/>
    <property type="match status" value="1"/>
</dbReference>
<comment type="catalytic activity">
    <reaction evidence="11">
        <text>L-seryl-[protein] + ATP = O-phospho-L-seryl-[protein] + ADP + H(+)</text>
        <dbReference type="Rhea" id="RHEA:17989"/>
        <dbReference type="Rhea" id="RHEA-COMP:9863"/>
        <dbReference type="Rhea" id="RHEA-COMP:11604"/>
        <dbReference type="ChEBI" id="CHEBI:15378"/>
        <dbReference type="ChEBI" id="CHEBI:29999"/>
        <dbReference type="ChEBI" id="CHEBI:30616"/>
        <dbReference type="ChEBI" id="CHEBI:83421"/>
        <dbReference type="ChEBI" id="CHEBI:456216"/>
        <dbReference type="EC" id="2.7.11.1"/>
    </reaction>
</comment>
<dbReference type="SMART" id="SM00185">
    <property type="entry name" value="ARM"/>
    <property type="match status" value="3"/>
</dbReference>
<dbReference type="InterPro" id="IPR016024">
    <property type="entry name" value="ARM-type_fold"/>
</dbReference>
<evidence type="ECO:0000256" key="13">
    <source>
        <dbReference type="PROSITE-ProRule" id="PRU00259"/>
    </source>
</evidence>
<dbReference type="InterPro" id="IPR011989">
    <property type="entry name" value="ARM-like"/>
</dbReference>
<dbReference type="PANTHER" id="PTHR22983">
    <property type="entry name" value="PROTEIN KINASE RELATED"/>
    <property type="match status" value="1"/>
</dbReference>
<protein>
    <recommendedName>
        <fullName evidence="2">non-specific serine/threonine protein kinase</fullName>
        <ecNumber evidence="2">2.7.11.1</ecNumber>
    </recommendedName>
    <alternativeName>
        <fullName evidence="12">Fused homolog</fullName>
    </alternativeName>
</protein>
<feature type="repeat" description="ARM" evidence="13">
    <location>
        <begin position="1174"/>
        <end position="1204"/>
    </location>
</feature>
<evidence type="ECO:0000256" key="2">
    <source>
        <dbReference type="ARBA" id="ARBA00012513"/>
    </source>
</evidence>
<evidence type="ECO:0000313" key="17">
    <source>
        <dbReference type="EMBL" id="JAC79523.1"/>
    </source>
</evidence>
<dbReference type="InterPro" id="IPR017441">
    <property type="entry name" value="Protein_kinase_ATP_BS"/>
</dbReference>
<dbReference type="GO" id="GO:0005856">
    <property type="term" value="C:cytoskeleton"/>
    <property type="evidence" value="ECO:0007669"/>
    <property type="project" value="UniProtKB-SubCell"/>
</dbReference>
<evidence type="ECO:0000256" key="10">
    <source>
        <dbReference type="ARBA" id="ARBA00047899"/>
    </source>
</evidence>
<evidence type="ECO:0000256" key="3">
    <source>
        <dbReference type="ARBA" id="ARBA00022490"/>
    </source>
</evidence>
<dbReference type="PROSITE" id="PS50011">
    <property type="entry name" value="PROTEIN_KINASE_DOM"/>
    <property type="match status" value="1"/>
</dbReference>
<feature type="domain" description="Protein kinase" evidence="16">
    <location>
        <begin position="4"/>
        <end position="254"/>
    </location>
</feature>
<evidence type="ECO:0000256" key="14">
    <source>
        <dbReference type="PROSITE-ProRule" id="PRU10141"/>
    </source>
</evidence>
<evidence type="ECO:0000256" key="1">
    <source>
        <dbReference type="ARBA" id="ARBA00004245"/>
    </source>
</evidence>
<dbReference type="InterPro" id="IPR008271">
    <property type="entry name" value="Ser/Thr_kinase_AS"/>
</dbReference>
<dbReference type="FunFam" id="3.30.200.20:FF:000042">
    <property type="entry name" value="Aurora kinase A"/>
    <property type="match status" value="1"/>
</dbReference>
<sequence>MENYHVIDLIGEGSFGKVYKGRRKYTGQITAMKFIMKHGKSEKDLKNLRQEIEILRTLRHESIIQMLDAFETKTDFCVVTEYAQGELFEILEDDQNLPEEVVQVIAKQLVRALHYLHSNRIIHRDMKPQNILIGSNGAVKLCDFGFARAMSCNTMVLTSIKGTPLYMAPELVQEQPYNHTVDLWSLGVILYELYVGQPPFYTNSIYSLIHHIVKDPVKFPSNISPEFRDFLKGLLNKDPKKRLGWPNLLDHPFVRETPEEKARRDASLAEQWEMAEGSRAWRGEGGAVAGASGALAIGAQQGSAPATPMPGNPAGLTPVTPPIRGGHGAARNGPTARGNMMTGGGNAPSTAPARNAEGARPSSQAPAPDGTASRQPSSASARGGSATTSSQRLIASAEAASSTPQGAARCAKDAETLAAILKALKPDGGSWAQCEKTRSALVCAGNIVAKCAVTAGDPGPAKLEKALVEALSALSRASPLPANNLTAGLVAARAAEAICENTAKPALDGMKDLYLPALDAAMASKEWECAAAVLDLVTDAFGRAQARVASPAAEGSAACEGVLNLVLETPLCKQICRCMEEARGCGAAPNAALAVSSSLQALAAIVHCPRDATSSGLLDRHFPLTASGVLHAARSIPGVGGNRADGSAGLCFGFQDSIRAVLADALANNTQAFGAVRQALQKGADRKDAVSALHLLLHTCRASPSFCEAMAIARLPPLLYEQSGTSNGMLALLTLSALANGVSARRDSPSAATAVSSIVSASNPSAVFQQLGPLLQNVSTDMFLSSAAASACAAVLQLLLPTVGASSFSGSMPTPPNELLTEPRLLSLKKLLTWKVAGSSPAMEVAEGVPARTGAVDGAVLLISNLTSFGPTSDACMSVCRIKLGESLADLLMAGHADGMSPLQALQELSPAGLVALLQAIRRLILPEVMGSKLLLQSGVLRCIIAVLHEDHLTRLRAWPEASGGGAQGVSNTVVATAQLLHAPFRPAGGDPNLQGIQETLLREPTIRLLVASLDFLDPDNLAEPVGLLSRLILGSNSFASQFMQAGGLEAACMSRLLKDTNPPGVLVDALLTVSQLARISKDNYEPIARAGIYPSIRRLIGHSDAGVRARVCNLLGNLCRHSGYFYSALERHGLLTPLIERCRDSDRATRKFACFAIGNAGFHNAGLYEPLCASISPLVSLLRDEEDKTRANAAGALGNLVRNSGLLCRELVQANALQALLDTVSQPETSTSSSDGGSPLKIALFSLGNMCAHRECREALLSIGLMKAIERLEMSRDTTVQKYVARIKTKLAQAQGH</sequence>
<evidence type="ECO:0000256" key="5">
    <source>
        <dbReference type="ARBA" id="ARBA00022679"/>
    </source>
</evidence>
<reference evidence="17" key="1">
    <citation type="submission" date="2014-05" db="EMBL/GenBank/DDBJ databases">
        <title>The transcriptome of the halophilic microalga Tetraselmis sp. GSL018 isolated from the Great Salt Lake, Utah.</title>
        <authorList>
            <person name="Jinkerson R.E."/>
            <person name="D'Adamo S."/>
            <person name="Posewitz M.C."/>
        </authorList>
    </citation>
    <scope>NUCLEOTIDE SEQUENCE</scope>
    <source>
        <strain evidence="17">GSL018</strain>
    </source>
</reference>
<dbReference type="CDD" id="cd14002">
    <property type="entry name" value="STKc_STK36"/>
    <property type="match status" value="1"/>
</dbReference>
<feature type="region of interest" description="Disordered" evidence="15">
    <location>
        <begin position="300"/>
        <end position="405"/>
    </location>
</feature>
<dbReference type="PANTHER" id="PTHR22983:SF6">
    <property type="entry name" value="SERINE_THREONINE-PROTEIN KINASE 36"/>
    <property type="match status" value="1"/>
</dbReference>
<comment type="catalytic activity">
    <reaction evidence="10">
        <text>L-threonyl-[protein] + ATP = O-phospho-L-threonyl-[protein] + ADP + H(+)</text>
        <dbReference type="Rhea" id="RHEA:46608"/>
        <dbReference type="Rhea" id="RHEA-COMP:11060"/>
        <dbReference type="Rhea" id="RHEA-COMP:11605"/>
        <dbReference type="ChEBI" id="CHEBI:15378"/>
        <dbReference type="ChEBI" id="CHEBI:30013"/>
        <dbReference type="ChEBI" id="CHEBI:30616"/>
        <dbReference type="ChEBI" id="CHEBI:61977"/>
        <dbReference type="ChEBI" id="CHEBI:456216"/>
        <dbReference type="EC" id="2.7.11.1"/>
    </reaction>
</comment>